<accession>A0A1M6NR70</accession>
<reference evidence="2 3" key="1">
    <citation type="submission" date="2016-11" db="EMBL/GenBank/DDBJ databases">
        <authorList>
            <person name="Jaros S."/>
            <person name="Januszkiewicz K."/>
            <person name="Wedrychowicz H."/>
        </authorList>
    </citation>
    <scope>NUCLEOTIDE SEQUENCE [LARGE SCALE GENOMIC DNA]</scope>
    <source>
        <strain evidence="2 3">DSM 18772</strain>
    </source>
</reference>
<dbReference type="Proteomes" id="UP000184510">
    <property type="component" value="Unassembled WGS sequence"/>
</dbReference>
<dbReference type="RefSeq" id="WP_143184506.1">
    <property type="nucleotide sequence ID" value="NZ_FQYR01000005.1"/>
</dbReference>
<dbReference type="InParanoid" id="A0A1M6NR70"/>
<feature type="region of interest" description="Disordered" evidence="1">
    <location>
        <begin position="1"/>
        <end position="23"/>
    </location>
</feature>
<dbReference type="STRING" id="1123071.SAMN02745181_2937"/>
<keyword evidence="3" id="KW-1185">Reference proteome</keyword>
<evidence type="ECO:0000313" key="2">
    <source>
        <dbReference type="EMBL" id="SHJ98126.1"/>
    </source>
</evidence>
<dbReference type="EMBL" id="FQYR01000005">
    <property type="protein sequence ID" value="SHJ98126.1"/>
    <property type="molecule type" value="Genomic_DNA"/>
</dbReference>
<sequence>MPPFSEETHYVNDGHDGNSLNGAYDSRDLNNDISFTSGARDFYGISTVVARSSSGVSVNSLKKI</sequence>
<evidence type="ECO:0000313" key="3">
    <source>
        <dbReference type="Proteomes" id="UP000184510"/>
    </source>
</evidence>
<name>A0A1M6NR70_9BACT</name>
<proteinExistence type="predicted"/>
<dbReference type="AlphaFoldDB" id="A0A1M6NR70"/>
<evidence type="ECO:0000256" key="1">
    <source>
        <dbReference type="SAM" id="MobiDB-lite"/>
    </source>
</evidence>
<feature type="compositionally biased region" description="Basic and acidic residues" evidence="1">
    <location>
        <begin position="1"/>
        <end position="16"/>
    </location>
</feature>
<gene>
    <name evidence="2" type="ORF">SAMN02745181_2937</name>
</gene>
<protein>
    <submittedName>
        <fullName evidence="2">Uncharacterized protein</fullName>
    </submittedName>
</protein>
<organism evidence="2 3">
    <name type="scientific">Rubritalea squalenifaciens DSM 18772</name>
    <dbReference type="NCBI Taxonomy" id="1123071"/>
    <lineage>
        <taxon>Bacteria</taxon>
        <taxon>Pseudomonadati</taxon>
        <taxon>Verrucomicrobiota</taxon>
        <taxon>Verrucomicrobiia</taxon>
        <taxon>Verrucomicrobiales</taxon>
        <taxon>Rubritaleaceae</taxon>
        <taxon>Rubritalea</taxon>
    </lineage>
</organism>